<name>D7DZ34_NOSA0</name>
<dbReference type="AlphaFoldDB" id="D7DZ34"/>
<dbReference type="Pfam" id="PF13439">
    <property type="entry name" value="Glyco_transf_4"/>
    <property type="match status" value="1"/>
</dbReference>
<feature type="domain" description="Glycosyltransferase subfamily 4-like N-terminal" evidence="1">
    <location>
        <begin position="14"/>
        <end position="189"/>
    </location>
</feature>
<dbReference type="KEGG" id="naz:Aazo_4919"/>
<protein>
    <submittedName>
        <fullName evidence="2">Glycosyl transferase group 1</fullName>
    </submittedName>
</protein>
<evidence type="ECO:0000313" key="3">
    <source>
        <dbReference type="Proteomes" id="UP000001511"/>
    </source>
</evidence>
<dbReference type="CAZy" id="GT4">
    <property type="family name" value="Glycosyltransferase Family 4"/>
</dbReference>
<evidence type="ECO:0000313" key="2">
    <source>
        <dbReference type="EMBL" id="ADI66055.1"/>
    </source>
</evidence>
<dbReference type="CDD" id="cd03801">
    <property type="entry name" value="GT4_PimA-like"/>
    <property type="match status" value="1"/>
</dbReference>
<reference evidence="2 3" key="1">
    <citation type="journal article" date="2010" name="PLoS ONE">
        <title>Genome erosion in a nitrogen-fixing vertically transmitted endosymbiotic multicellular cyanobacterium.</title>
        <authorList>
            <person name="Ran L."/>
            <person name="Larsson J."/>
            <person name="Vigil-Stenman T."/>
            <person name="Nylander J.A."/>
            <person name="Ininbergs K."/>
            <person name="Zheng W.W."/>
            <person name="Lapidus A."/>
            <person name="Lowry S."/>
            <person name="Haselkorn R."/>
            <person name="Bergman B."/>
        </authorList>
    </citation>
    <scope>NUCLEOTIDE SEQUENCE [LARGE SCALE GENOMIC DNA]</scope>
    <source>
        <strain evidence="2 3">0708</strain>
    </source>
</reference>
<keyword evidence="2" id="KW-0808">Transferase</keyword>
<dbReference type="HOGENOM" id="CLU_009583_0_3_3"/>
<dbReference type="RefSeq" id="WP_013193065.1">
    <property type="nucleotide sequence ID" value="NC_014248.1"/>
</dbReference>
<dbReference type="InterPro" id="IPR028098">
    <property type="entry name" value="Glyco_trans_4-like_N"/>
</dbReference>
<dbReference type="OrthoDB" id="9806653at2"/>
<dbReference type="SUPFAM" id="SSF53756">
    <property type="entry name" value="UDP-Glycosyltransferase/glycogen phosphorylase"/>
    <property type="match status" value="1"/>
</dbReference>
<dbReference type="PANTHER" id="PTHR12526:SF630">
    <property type="entry name" value="GLYCOSYLTRANSFERASE"/>
    <property type="match status" value="1"/>
</dbReference>
<accession>D7DZ34</accession>
<dbReference type="Pfam" id="PF13692">
    <property type="entry name" value="Glyco_trans_1_4"/>
    <property type="match status" value="1"/>
</dbReference>
<dbReference type="EMBL" id="CP002059">
    <property type="protein sequence ID" value="ADI66055.1"/>
    <property type="molecule type" value="Genomic_DNA"/>
</dbReference>
<dbReference type="eggNOG" id="COG0438">
    <property type="taxonomic scope" value="Bacteria"/>
</dbReference>
<evidence type="ECO:0000259" key="1">
    <source>
        <dbReference type="Pfam" id="PF13439"/>
    </source>
</evidence>
<dbReference type="Proteomes" id="UP000001511">
    <property type="component" value="Chromosome"/>
</dbReference>
<keyword evidence="3" id="KW-1185">Reference proteome</keyword>
<proteinExistence type="predicted"/>
<gene>
    <name evidence="2" type="ordered locus">Aazo_4919</name>
</gene>
<dbReference type="STRING" id="551115.Aazo_4919"/>
<dbReference type="GO" id="GO:0016740">
    <property type="term" value="F:transferase activity"/>
    <property type="evidence" value="ECO:0007669"/>
    <property type="project" value="UniProtKB-KW"/>
</dbReference>
<dbReference type="PANTHER" id="PTHR12526">
    <property type="entry name" value="GLYCOSYLTRANSFERASE"/>
    <property type="match status" value="1"/>
</dbReference>
<organism evidence="2 3">
    <name type="scientific">Nostoc azollae (strain 0708)</name>
    <name type="common">Anabaena azollae (strain 0708)</name>
    <dbReference type="NCBI Taxonomy" id="551115"/>
    <lineage>
        <taxon>Bacteria</taxon>
        <taxon>Bacillati</taxon>
        <taxon>Cyanobacteriota</taxon>
        <taxon>Cyanophyceae</taxon>
        <taxon>Nostocales</taxon>
        <taxon>Nostocaceae</taxon>
        <taxon>Trichormus</taxon>
    </lineage>
</organism>
<dbReference type="Gene3D" id="3.40.50.2000">
    <property type="entry name" value="Glycogen Phosphorylase B"/>
    <property type="match status" value="2"/>
</dbReference>
<sequence length="386" mass="43946">MRILFVSSSSGSRGGGELYLIYLGQELANRGYAVGLWCSQHPIMNELASSFGRFGEVLRSPYQNTYSLKLRSFTHIFPQINQKIISQWQAFKPDILHFNKQNLEDGLDLLSWSHYLSIPYLVTIHITQTQDSLGAFLGKWRDLIAKISLRKYRGSLVAISEHRGKELTSFLATSSASSEKIVVIQNGVPIPEETEHLVKRQASRLQLKLHPEELLILAVGRMEAQKQPLLFLQWASHLKSNLPSARFLWVGDGRLTSLWDQWVIENHAQDYIQRLSWQNDVTPYLAAADGFFHPAAFEGLPFALLEAMAWSLPCVITSTLADELKFPQGVYFVASEQDQFKDLKNFINSQERNAVANVGYQIIKEQFSLEKMVDTYVSLYIAILNY</sequence>